<dbReference type="InterPro" id="IPR013149">
    <property type="entry name" value="ADH-like_C"/>
</dbReference>
<proteinExistence type="predicted"/>
<dbReference type="CDD" id="cd05286">
    <property type="entry name" value="QOR2"/>
    <property type="match status" value="1"/>
</dbReference>
<dbReference type="Gene3D" id="3.40.50.720">
    <property type="entry name" value="NAD(P)-binding Rossmann-like Domain"/>
    <property type="match status" value="1"/>
</dbReference>
<protein>
    <submittedName>
        <fullName evidence="4">46344_t:CDS:1</fullName>
    </submittedName>
</protein>
<dbReference type="InterPro" id="IPR011032">
    <property type="entry name" value="GroES-like_sf"/>
</dbReference>
<sequence length="358" mass="39100">MASSMKAIQIKNTGGVEVLEHVIIERPKITGLTDVLVKNHFAGVNFIDTYHRSGLYKLSLPAIIGREGAGVVEAVGDGVKDIRPGDHVVYVSPSSYAEFTIANSKKVAKVPDGLDLKLAAASLLQGLTAWVMITQSYEVKKDDWILIHAAAGGVGLLLVQLVKNCGAHVIGTVSNDEKAKLAISAGAEHIINYSTQNVVDEVMRITDNKGVHAIYDGVGKDTFETSLACARRLGSLISFGNASGKVPPFEILRLSEKNLKLMRPTLNNYIETEEEFRKSTAELFTIIKEGKLDIKIWKTYKLNDARQAHLDLEGRKTTGNPKNINKVVQTTAAIEGDVSDNLGRILSLIKRSERKEWV</sequence>
<keyword evidence="2" id="KW-0560">Oxidoreductase</keyword>
<evidence type="ECO:0000256" key="2">
    <source>
        <dbReference type="ARBA" id="ARBA00023002"/>
    </source>
</evidence>
<dbReference type="InterPro" id="IPR047618">
    <property type="entry name" value="QOR-like"/>
</dbReference>
<dbReference type="PROSITE" id="PS01162">
    <property type="entry name" value="QOR_ZETA_CRYSTAL"/>
    <property type="match status" value="1"/>
</dbReference>
<evidence type="ECO:0000313" key="4">
    <source>
        <dbReference type="EMBL" id="CAG8550380.1"/>
    </source>
</evidence>
<accession>A0ABN7UE44</accession>
<evidence type="ECO:0000256" key="1">
    <source>
        <dbReference type="ARBA" id="ARBA00022857"/>
    </source>
</evidence>
<evidence type="ECO:0000313" key="5">
    <source>
        <dbReference type="Proteomes" id="UP000789901"/>
    </source>
</evidence>
<dbReference type="Pfam" id="PF08240">
    <property type="entry name" value="ADH_N"/>
    <property type="match status" value="1"/>
</dbReference>
<dbReference type="SUPFAM" id="SSF51735">
    <property type="entry name" value="NAD(P)-binding Rossmann-fold domains"/>
    <property type="match status" value="1"/>
</dbReference>
<dbReference type="InterPro" id="IPR020843">
    <property type="entry name" value="ER"/>
</dbReference>
<dbReference type="PANTHER" id="PTHR48106:SF13">
    <property type="entry name" value="QUINONE OXIDOREDUCTASE-RELATED"/>
    <property type="match status" value="1"/>
</dbReference>
<feature type="domain" description="Enoyl reductase (ER)" evidence="3">
    <location>
        <begin position="14"/>
        <end position="329"/>
    </location>
</feature>
<dbReference type="PANTHER" id="PTHR48106">
    <property type="entry name" value="QUINONE OXIDOREDUCTASE PIG3-RELATED"/>
    <property type="match status" value="1"/>
</dbReference>
<organism evidence="4 5">
    <name type="scientific">Gigaspora margarita</name>
    <dbReference type="NCBI Taxonomy" id="4874"/>
    <lineage>
        <taxon>Eukaryota</taxon>
        <taxon>Fungi</taxon>
        <taxon>Fungi incertae sedis</taxon>
        <taxon>Mucoromycota</taxon>
        <taxon>Glomeromycotina</taxon>
        <taxon>Glomeromycetes</taxon>
        <taxon>Diversisporales</taxon>
        <taxon>Gigasporaceae</taxon>
        <taxon>Gigaspora</taxon>
    </lineage>
</organism>
<dbReference type="Gene3D" id="3.90.180.10">
    <property type="entry name" value="Medium-chain alcohol dehydrogenases, catalytic domain"/>
    <property type="match status" value="1"/>
</dbReference>
<dbReference type="Proteomes" id="UP000789901">
    <property type="component" value="Unassembled WGS sequence"/>
</dbReference>
<comment type="caution">
    <text evidence="4">The sequence shown here is derived from an EMBL/GenBank/DDBJ whole genome shotgun (WGS) entry which is preliminary data.</text>
</comment>
<reference evidence="4 5" key="1">
    <citation type="submission" date="2021-06" db="EMBL/GenBank/DDBJ databases">
        <authorList>
            <person name="Kallberg Y."/>
            <person name="Tangrot J."/>
            <person name="Rosling A."/>
        </authorList>
    </citation>
    <scope>NUCLEOTIDE SEQUENCE [LARGE SCALE GENOMIC DNA]</scope>
    <source>
        <strain evidence="4 5">120-4 pot B 10/14</strain>
    </source>
</reference>
<evidence type="ECO:0000259" key="3">
    <source>
        <dbReference type="SMART" id="SM00829"/>
    </source>
</evidence>
<dbReference type="EMBL" id="CAJVQB010001797">
    <property type="protein sequence ID" value="CAG8550380.1"/>
    <property type="molecule type" value="Genomic_DNA"/>
</dbReference>
<dbReference type="SUPFAM" id="SSF50129">
    <property type="entry name" value="GroES-like"/>
    <property type="match status" value="1"/>
</dbReference>
<dbReference type="Pfam" id="PF00107">
    <property type="entry name" value="ADH_zinc_N"/>
    <property type="match status" value="1"/>
</dbReference>
<dbReference type="InterPro" id="IPR002364">
    <property type="entry name" value="Quin_OxRdtase/zeta-crystal_CS"/>
</dbReference>
<dbReference type="SMART" id="SM00829">
    <property type="entry name" value="PKS_ER"/>
    <property type="match status" value="1"/>
</dbReference>
<gene>
    <name evidence="4" type="ORF">GMARGA_LOCUS4528</name>
</gene>
<keyword evidence="5" id="KW-1185">Reference proteome</keyword>
<dbReference type="InterPro" id="IPR036291">
    <property type="entry name" value="NAD(P)-bd_dom_sf"/>
</dbReference>
<name>A0ABN7UE44_GIGMA</name>
<keyword evidence="1" id="KW-0521">NADP</keyword>
<dbReference type="InterPro" id="IPR013154">
    <property type="entry name" value="ADH-like_N"/>
</dbReference>